<dbReference type="EMBL" id="MU001496">
    <property type="protein sequence ID" value="KAF2447452.1"/>
    <property type="molecule type" value="Genomic_DNA"/>
</dbReference>
<dbReference type="OrthoDB" id="3540210at2759"/>
<keyword evidence="1" id="KW-0472">Membrane</keyword>
<keyword evidence="1" id="KW-0812">Transmembrane</keyword>
<reference evidence="2" key="1">
    <citation type="journal article" date="2020" name="Stud. Mycol.">
        <title>101 Dothideomycetes genomes: a test case for predicting lifestyles and emergence of pathogens.</title>
        <authorList>
            <person name="Haridas S."/>
            <person name="Albert R."/>
            <person name="Binder M."/>
            <person name="Bloem J."/>
            <person name="Labutti K."/>
            <person name="Salamov A."/>
            <person name="Andreopoulos B."/>
            <person name="Baker S."/>
            <person name="Barry K."/>
            <person name="Bills G."/>
            <person name="Bluhm B."/>
            <person name="Cannon C."/>
            <person name="Castanera R."/>
            <person name="Culley D."/>
            <person name="Daum C."/>
            <person name="Ezra D."/>
            <person name="Gonzalez J."/>
            <person name="Henrissat B."/>
            <person name="Kuo A."/>
            <person name="Liang C."/>
            <person name="Lipzen A."/>
            <person name="Lutzoni F."/>
            <person name="Magnuson J."/>
            <person name="Mondo S."/>
            <person name="Nolan M."/>
            <person name="Ohm R."/>
            <person name="Pangilinan J."/>
            <person name="Park H.-J."/>
            <person name="Ramirez L."/>
            <person name="Alfaro M."/>
            <person name="Sun H."/>
            <person name="Tritt A."/>
            <person name="Yoshinaga Y."/>
            <person name="Zwiers L.-H."/>
            <person name="Turgeon B."/>
            <person name="Goodwin S."/>
            <person name="Spatafora J."/>
            <person name="Crous P."/>
            <person name="Grigoriev I."/>
        </authorList>
    </citation>
    <scope>NUCLEOTIDE SEQUENCE</scope>
    <source>
        <strain evidence="2">CBS 690.94</strain>
    </source>
</reference>
<feature type="non-terminal residue" evidence="2">
    <location>
        <position position="1"/>
    </location>
</feature>
<feature type="transmembrane region" description="Helical" evidence="1">
    <location>
        <begin position="95"/>
        <end position="115"/>
    </location>
</feature>
<protein>
    <submittedName>
        <fullName evidence="2">Uncharacterized protein</fullName>
    </submittedName>
</protein>
<evidence type="ECO:0000256" key="1">
    <source>
        <dbReference type="SAM" id="Phobius"/>
    </source>
</evidence>
<dbReference type="AlphaFoldDB" id="A0A9P4PNV5"/>
<evidence type="ECO:0000313" key="2">
    <source>
        <dbReference type="EMBL" id="KAF2447452.1"/>
    </source>
</evidence>
<organism evidence="2 3">
    <name type="scientific">Karstenula rhodostoma CBS 690.94</name>
    <dbReference type="NCBI Taxonomy" id="1392251"/>
    <lineage>
        <taxon>Eukaryota</taxon>
        <taxon>Fungi</taxon>
        <taxon>Dikarya</taxon>
        <taxon>Ascomycota</taxon>
        <taxon>Pezizomycotina</taxon>
        <taxon>Dothideomycetes</taxon>
        <taxon>Pleosporomycetidae</taxon>
        <taxon>Pleosporales</taxon>
        <taxon>Massarineae</taxon>
        <taxon>Didymosphaeriaceae</taxon>
        <taxon>Karstenula</taxon>
    </lineage>
</organism>
<proteinExistence type="predicted"/>
<comment type="caution">
    <text evidence="2">The sequence shown here is derived from an EMBL/GenBank/DDBJ whole genome shotgun (WGS) entry which is preliminary data.</text>
</comment>
<evidence type="ECO:0000313" key="3">
    <source>
        <dbReference type="Proteomes" id="UP000799764"/>
    </source>
</evidence>
<accession>A0A9P4PNV5</accession>
<gene>
    <name evidence="2" type="ORF">P171DRAFT_330563</name>
</gene>
<keyword evidence="3" id="KW-1185">Reference proteome</keyword>
<keyword evidence="1" id="KW-1133">Transmembrane helix</keyword>
<feature type="non-terminal residue" evidence="2">
    <location>
        <position position="520"/>
    </location>
</feature>
<sequence>SKGNVLGSTLTVTQTNGALLVAFVAMFITFAGTRLWRIFCFVLHRGYSASTPQDAIYHQRQAVLKNSDNATAGLISWYLLLRAWRKNGRRPYRRVAPIALFRMILAVSLAAASLLSSRIASAMGQEVLIRGTCGVNLLGHYIAGQDKNPEVETNPEFFTVLLPFLSRRLISFSNYALNCYANNTNSPDCKTFVKSRLPSTSNRNASCPFDEGICRLSDGNLLLDTGYLNSHFDMGFNAPAADRFLYRRTTHCAPLVTEGYKSLAVSTGPLPATYAQYSYGRTAKLPENITYLYPQLSVTDMYGKNKSRTNIPEYTLGYTYANVINGSLSPNRAFTPIPPLSRPDADVSLFFLSSNQVISPVAINDPWYAAHQQVPGLRLNFTGWGNLTLGGYSSDEPASVLACAKQYQLCYPDKSGNPSHCSRLGGKQELNWLLTSLPQEEARLNRTRWSIMAALTGNELDAFGPLPDNQWQLDVEHWHAATLVAMQGSAVDAASGPSDPAMRRFWAAPENELERAVCSN</sequence>
<dbReference type="Proteomes" id="UP000799764">
    <property type="component" value="Unassembled WGS sequence"/>
</dbReference>
<feature type="transmembrane region" description="Helical" evidence="1">
    <location>
        <begin position="17"/>
        <end position="36"/>
    </location>
</feature>
<name>A0A9P4PNV5_9PLEO</name>